<accession>A0A444Y4B1</accession>
<evidence type="ECO:0008006" key="3">
    <source>
        <dbReference type="Google" id="ProtNLM"/>
    </source>
</evidence>
<evidence type="ECO:0000313" key="2">
    <source>
        <dbReference type="Proteomes" id="UP000289738"/>
    </source>
</evidence>
<dbReference type="Proteomes" id="UP000289738">
    <property type="component" value="Chromosome B08"/>
</dbReference>
<keyword evidence="2" id="KW-1185">Reference proteome</keyword>
<protein>
    <recommendedName>
        <fullName evidence="3">ATP-dependent DNA helicase</fullName>
    </recommendedName>
</protein>
<sequence>MRIETVADGGNGERERATRRKEAAEVRGRFIQQNKFQQRPFLLTVYFAMTINKSQGQSLSHVSFLIVQEYYRLQTVPFAFYFE</sequence>
<gene>
    <name evidence="1" type="ORF">Ahy_B08g092626</name>
</gene>
<proteinExistence type="predicted"/>
<name>A0A444Y4B1_ARAHY</name>
<dbReference type="AlphaFoldDB" id="A0A444Y4B1"/>
<evidence type="ECO:0000313" key="1">
    <source>
        <dbReference type="EMBL" id="RYQ96757.1"/>
    </source>
</evidence>
<organism evidence="1 2">
    <name type="scientific">Arachis hypogaea</name>
    <name type="common">Peanut</name>
    <dbReference type="NCBI Taxonomy" id="3818"/>
    <lineage>
        <taxon>Eukaryota</taxon>
        <taxon>Viridiplantae</taxon>
        <taxon>Streptophyta</taxon>
        <taxon>Embryophyta</taxon>
        <taxon>Tracheophyta</taxon>
        <taxon>Spermatophyta</taxon>
        <taxon>Magnoliopsida</taxon>
        <taxon>eudicotyledons</taxon>
        <taxon>Gunneridae</taxon>
        <taxon>Pentapetalae</taxon>
        <taxon>rosids</taxon>
        <taxon>fabids</taxon>
        <taxon>Fabales</taxon>
        <taxon>Fabaceae</taxon>
        <taxon>Papilionoideae</taxon>
        <taxon>50 kb inversion clade</taxon>
        <taxon>dalbergioids sensu lato</taxon>
        <taxon>Dalbergieae</taxon>
        <taxon>Pterocarpus clade</taxon>
        <taxon>Arachis</taxon>
    </lineage>
</organism>
<comment type="caution">
    <text evidence="1">The sequence shown here is derived from an EMBL/GenBank/DDBJ whole genome shotgun (WGS) entry which is preliminary data.</text>
</comment>
<reference evidence="1 2" key="1">
    <citation type="submission" date="2019-01" db="EMBL/GenBank/DDBJ databases">
        <title>Sequencing of cultivated peanut Arachis hypogaea provides insights into genome evolution and oil improvement.</title>
        <authorList>
            <person name="Chen X."/>
        </authorList>
    </citation>
    <scope>NUCLEOTIDE SEQUENCE [LARGE SCALE GENOMIC DNA]</scope>
    <source>
        <strain evidence="2">cv. Fuhuasheng</strain>
        <tissue evidence="1">Leaves</tissue>
    </source>
</reference>
<dbReference type="EMBL" id="SDMP01000018">
    <property type="protein sequence ID" value="RYQ96757.1"/>
    <property type="molecule type" value="Genomic_DNA"/>
</dbReference>